<evidence type="ECO:0000256" key="2">
    <source>
        <dbReference type="ARBA" id="ARBA00022737"/>
    </source>
</evidence>
<dbReference type="InterPro" id="IPR011992">
    <property type="entry name" value="EF-hand-dom_pair"/>
</dbReference>
<evidence type="ECO:0000256" key="4">
    <source>
        <dbReference type="ARBA" id="ARBA00022842"/>
    </source>
</evidence>
<proteinExistence type="predicted"/>
<accession>A0AAV6UTD4</accession>
<dbReference type="PANTHER" id="PTHR45791">
    <property type="entry name" value="CALCIUM AND INTEGRIN BINDING FAMILY MEMBER 2"/>
    <property type="match status" value="1"/>
</dbReference>
<dbReference type="EMBL" id="JAFNEN010000279">
    <property type="protein sequence ID" value="KAG8187098.1"/>
    <property type="molecule type" value="Genomic_DNA"/>
</dbReference>
<gene>
    <name evidence="6" type="ORF">JTE90_023940</name>
</gene>
<reference evidence="6 7" key="1">
    <citation type="journal article" date="2022" name="Nat. Ecol. Evol.">
        <title>A masculinizing supergene underlies an exaggerated male reproductive morph in a spider.</title>
        <authorList>
            <person name="Hendrickx F."/>
            <person name="De Corte Z."/>
            <person name="Sonet G."/>
            <person name="Van Belleghem S.M."/>
            <person name="Kostlbacher S."/>
            <person name="Vangestel C."/>
        </authorList>
    </citation>
    <scope>NUCLEOTIDE SEQUENCE [LARGE SCALE GENOMIC DNA]</scope>
    <source>
        <strain evidence="6">W744_W776</strain>
    </source>
</reference>
<keyword evidence="3" id="KW-0106">Calcium</keyword>
<dbReference type="SMART" id="SM00054">
    <property type="entry name" value="EFh"/>
    <property type="match status" value="2"/>
</dbReference>
<protein>
    <recommendedName>
        <fullName evidence="5">EF-hand domain-containing protein</fullName>
    </recommendedName>
</protein>
<evidence type="ECO:0000313" key="6">
    <source>
        <dbReference type="EMBL" id="KAG8187098.1"/>
    </source>
</evidence>
<dbReference type="InterPro" id="IPR018247">
    <property type="entry name" value="EF_Hand_1_Ca_BS"/>
</dbReference>
<dbReference type="InterPro" id="IPR051433">
    <property type="entry name" value="CIBP"/>
</dbReference>
<dbReference type="FunFam" id="1.10.238.10:FF:000035">
    <property type="entry name" value="Calcium and integrin-binding family member 2"/>
    <property type="match status" value="1"/>
</dbReference>
<dbReference type="PROSITE" id="PS00018">
    <property type="entry name" value="EF_HAND_1"/>
    <property type="match status" value="2"/>
</dbReference>
<dbReference type="SUPFAM" id="SSF47473">
    <property type="entry name" value="EF-hand"/>
    <property type="match status" value="1"/>
</dbReference>
<evidence type="ECO:0000256" key="1">
    <source>
        <dbReference type="ARBA" id="ARBA00022723"/>
    </source>
</evidence>
<dbReference type="GO" id="GO:0000287">
    <property type="term" value="F:magnesium ion binding"/>
    <property type="evidence" value="ECO:0007669"/>
    <property type="project" value="TreeGrafter"/>
</dbReference>
<keyword evidence="7" id="KW-1185">Reference proteome</keyword>
<feature type="domain" description="EF-hand" evidence="5">
    <location>
        <begin position="146"/>
        <end position="181"/>
    </location>
</feature>
<dbReference type="InterPro" id="IPR002048">
    <property type="entry name" value="EF_hand_dom"/>
</dbReference>
<comment type="caution">
    <text evidence="6">The sequence shown here is derived from an EMBL/GenBank/DDBJ whole genome shotgun (WGS) entry which is preliminary data.</text>
</comment>
<name>A0AAV6UTD4_9ARAC</name>
<dbReference type="GO" id="GO:0005509">
    <property type="term" value="F:calcium ion binding"/>
    <property type="evidence" value="ECO:0007669"/>
    <property type="project" value="InterPro"/>
</dbReference>
<dbReference type="Pfam" id="PF13499">
    <property type="entry name" value="EF-hand_7"/>
    <property type="match status" value="1"/>
</dbReference>
<dbReference type="PANTHER" id="PTHR45791:SF1">
    <property type="entry name" value="CALCIUM AND INTEGRIN BINDING FAMILY MEMBER 1"/>
    <property type="match status" value="1"/>
</dbReference>
<evidence type="ECO:0000313" key="7">
    <source>
        <dbReference type="Proteomes" id="UP000827092"/>
    </source>
</evidence>
<keyword evidence="1" id="KW-0479">Metal-binding</keyword>
<evidence type="ECO:0000256" key="3">
    <source>
        <dbReference type="ARBA" id="ARBA00022837"/>
    </source>
</evidence>
<dbReference type="CDD" id="cd00051">
    <property type="entry name" value="EFh"/>
    <property type="match status" value="1"/>
</dbReference>
<keyword evidence="2" id="KW-0677">Repeat</keyword>
<evidence type="ECO:0000259" key="5">
    <source>
        <dbReference type="PROSITE" id="PS50222"/>
    </source>
</evidence>
<organism evidence="6 7">
    <name type="scientific">Oedothorax gibbosus</name>
    <dbReference type="NCBI Taxonomy" id="931172"/>
    <lineage>
        <taxon>Eukaryota</taxon>
        <taxon>Metazoa</taxon>
        <taxon>Ecdysozoa</taxon>
        <taxon>Arthropoda</taxon>
        <taxon>Chelicerata</taxon>
        <taxon>Arachnida</taxon>
        <taxon>Araneae</taxon>
        <taxon>Araneomorphae</taxon>
        <taxon>Entelegynae</taxon>
        <taxon>Araneoidea</taxon>
        <taxon>Linyphiidae</taxon>
        <taxon>Erigoninae</taxon>
        <taxon>Oedothorax</taxon>
    </lineage>
</organism>
<dbReference type="PROSITE" id="PS50222">
    <property type="entry name" value="EF_HAND_2"/>
    <property type="match status" value="2"/>
</dbReference>
<feature type="domain" description="EF-hand" evidence="5">
    <location>
        <begin position="104"/>
        <end position="139"/>
    </location>
</feature>
<keyword evidence="4" id="KW-0460">Magnesium</keyword>
<sequence>MFRRIRKLCFKDDIFTEKELADMQKLTYLSKKQILKLYKHFCTLEPDSSNPKNPIAHGTDLFRLPELRVNPLRDRIVKVFSTQDPYFTFEDFLDLMSVYSSEAPLKVKASYAFRIFDLDDDDMLSKKDIRDLLNRLNSANLVSEEYTNEILRCVFSEADLDSDGFITYPEFEHLITKSPDFLHSFRITV</sequence>
<dbReference type="AlphaFoldDB" id="A0AAV6UTD4"/>
<dbReference type="Gene3D" id="1.10.238.10">
    <property type="entry name" value="EF-hand"/>
    <property type="match status" value="2"/>
</dbReference>
<dbReference type="Proteomes" id="UP000827092">
    <property type="component" value="Unassembled WGS sequence"/>
</dbReference>